<evidence type="ECO:0000313" key="8">
    <source>
        <dbReference type="WBParaSite" id="PgR072X_g028_t04"/>
    </source>
</evidence>
<protein>
    <submittedName>
        <fullName evidence="8">DSL domain-containing protein</fullName>
    </submittedName>
</protein>
<keyword evidence="7" id="KW-1185">Reference proteome</keyword>
<feature type="domain" description="DSL" evidence="6">
    <location>
        <begin position="20"/>
        <end position="58"/>
    </location>
</feature>
<keyword evidence="5" id="KW-0812">Transmembrane</keyword>
<evidence type="ECO:0000259" key="6">
    <source>
        <dbReference type="Pfam" id="PF01414"/>
    </source>
</evidence>
<keyword evidence="2" id="KW-0245">EGF-like domain</keyword>
<dbReference type="AlphaFoldDB" id="A0A915BZD2"/>
<dbReference type="Pfam" id="PF01414">
    <property type="entry name" value="DSL"/>
    <property type="match status" value="1"/>
</dbReference>
<evidence type="ECO:0000256" key="3">
    <source>
        <dbReference type="ARBA" id="ARBA00022737"/>
    </source>
</evidence>
<evidence type="ECO:0000313" key="7">
    <source>
        <dbReference type="Proteomes" id="UP000887569"/>
    </source>
</evidence>
<keyword evidence="3" id="KW-0677">Repeat</keyword>
<name>A0A915BZD2_PARUN</name>
<organism evidence="7 8">
    <name type="scientific">Parascaris univalens</name>
    <name type="common">Nematode worm</name>
    <dbReference type="NCBI Taxonomy" id="6257"/>
    <lineage>
        <taxon>Eukaryota</taxon>
        <taxon>Metazoa</taxon>
        <taxon>Ecdysozoa</taxon>
        <taxon>Nematoda</taxon>
        <taxon>Chromadorea</taxon>
        <taxon>Rhabditida</taxon>
        <taxon>Spirurina</taxon>
        <taxon>Ascaridomorpha</taxon>
        <taxon>Ascaridoidea</taxon>
        <taxon>Ascarididae</taxon>
        <taxon>Parascaris</taxon>
    </lineage>
</organism>
<dbReference type="WBParaSite" id="PgR072X_g028_t04">
    <property type="protein sequence ID" value="PgR072X_g028_t04"/>
    <property type="gene ID" value="PgR072X_g028"/>
</dbReference>
<keyword evidence="5" id="KW-0472">Membrane</keyword>
<evidence type="ECO:0000256" key="1">
    <source>
        <dbReference type="ARBA" id="ARBA00022473"/>
    </source>
</evidence>
<evidence type="ECO:0000256" key="2">
    <source>
        <dbReference type="ARBA" id="ARBA00022536"/>
    </source>
</evidence>
<keyword evidence="4" id="KW-1015">Disulfide bond</keyword>
<dbReference type="Gene3D" id="2.10.25.140">
    <property type="match status" value="1"/>
</dbReference>
<sequence>MISTKRCYFMFIAFSYTRQCDADWYGFVCSTFCKPIDDNFKCSTCDPITGEQVCCEGIAPGTVDCWRNETDTTTTTSSTTGNTSKHVDLYFWIIIALSCFCIILIVVGAVSVIFAFYFYGKYKNAANERFRPYRMNYGNSNDIPQTTHPERQLPNDTWTKDNFSYSYASDDTFDSWRRNPEGREARV</sequence>
<keyword evidence="5" id="KW-1133">Transmembrane helix</keyword>
<proteinExistence type="predicted"/>
<dbReference type="GO" id="GO:0016020">
    <property type="term" value="C:membrane"/>
    <property type="evidence" value="ECO:0007669"/>
    <property type="project" value="InterPro"/>
</dbReference>
<feature type="transmembrane region" description="Helical" evidence="5">
    <location>
        <begin position="89"/>
        <end position="119"/>
    </location>
</feature>
<reference evidence="8" key="1">
    <citation type="submission" date="2022-11" db="UniProtKB">
        <authorList>
            <consortium name="WormBaseParasite"/>
        </authorList>
    </citation>
    <scope>IDENTIFICATION</scope>
</reference>
<evidence type="ECO:0000256" key="4">
    <source>
        <dbReference type="ARBA" id="ARBA00023157"/>
    </source>
</evidence>
<accession>A0A915BZD2</accession>
<evidence type="ECO:0000256" key="5">
    <source>
        <dbReference type="SAM" id="Phobius"/>
    </source>
</evidence>
<dbReference type="GO" id="GO:0007154">
    <property type="term" value="P:cell communication"/>
    <property type="evidence" value="ECO:0007669"/>
    <property type="project" value="InterPro"/>
</dbReference>
<dbReference type="Proteomes" id="UP000887569">
    <property type="component" value="Unplaced"/>
</dbReference>
<dbReference type="InterPro" id="IPR001774">
    <property type="entry name" value="DSL"/>
</dbReference>
<keyword evidence="1" id="KW-0217">Developmental protein</keyword>